<evidence type="ECO:0000313" key="3">
    <source>
        <dbReference type="Proteomes" id="UP000295399"/>
    </source>
</evidence>
<comment type="caution">
    <text evidence="2">The sequence shown here is derived from an EMBL/GenBank/DDBJ whole genome shotgun (WGS) entry which is preliminary data.</text>
</comment>
<keyword evidence="3" id="KW-1185">Reference proteome</keyword>
<proteinExistence type="predicted"/>
<accession>A0A4R2PQF0</accession>
<protein>
    <submittedName>
        <fullName evidence="2">NADH:ubiquinone oxidoreductase subunit</fullName>
    </submittedName>
</protein>
<dbReference type="EMBL" id="SLXO01000002">
    <property type="protein sequence ID" value="TCP37917.1"/>
    <property type="molecule type" value="Genomic_DNA"/>
</dbReference>
<dbReference type="Proteomes" id="UP000295399">
    <property type="component" value="Unassembled WGS sequence"/>
</dbReference>
<dbReference type="InterPro" id="IPR007763">
    <property type="entry name" value="NDUFA12"/>
</dbReference>
<dbReference type="AlphaFoldDB" id="A0A4R2PQF0"/>
<dbReference type="InParanoid" id="A0A4R2PQF0"/>
<dbReference type="PANTHER" id="PTHR12910:SF2">
    <property type="entry name" value="NADH DEHYDROGENASE [UBIQUINONE] 1 ALPHA SUBCOMPLEX SUBUNIT 12"/>
    <property type="match status" value="1"/>
</dbReference>
<dbReference type="Pfam" id="PF05071">
    <property type="entry name" value="NDUFA12"/>
    <property type="match status" value="1"/>
</dbReference>
<dbReference type="PANTHER" id="PTHR12910">
    <property type="entry name" value="NADH-UBIQUINONE OXIDOREDUCTASE SUBUNIT B17.2"/>
    <property type="match status" value="1"/>
</dbReference>
<dbReference type="OrthoDB" id="9795340at2"/>
<evidence type="ECO:0000256" key="1">
    <source>
        <dbReference type="SAM" id="MobiDB-lite"/>
    </source>
</evidence>
<dbReference type="GO" id="GO:0045271">
    <property type="term" value="C:respiratory chain complex I"/>
    <property type="evidence" value="ECO:0007669"/>
    <property type="project" value="InterPro"/>
</dbReference>
<dbReference type="RefSeq" id="WP_132707570.1">
    <property type="nucleotide sequence ID" value="NZ_JACIGF010000002.1"/>
</dbReference>
<dbReference type="NCBIfam" id="NF006040">
    <property type="entry name" value="PRK08183.1"/>
    <property type="match status" value="1"/>
</dbReference>
<keyword evidence="2" id="KW-0830">Ubiquinone</keyword>
<name>A0A4R2PQF0_RHOSA</name>
<gene>
    <name evidence="2" type="ORF">EV659_102326</name>
</gene>
<reference evidence="2 3" key="1">
    <citation type="submission" date="2019-03" db="EMBL/GenBank/DDBJ databases">
        <title>Genomic Encyclopedia of Type Strains, Phase IV (KMG-IV): sequencing the most valuable type-strain genomes for metagenomic binning, comparative biology and taxonomic classification.</title>
        <authorList>
            <person name="Goeker M."/>
        </authorList>
    </citation>
    <scope>NUCLEOTIDE SEQUENCE [LARGE SCALE GENOMIC DNA]</scope>
    <source>
        <strain evidence="2 3">DSM 2132</strain>
    </source>
</reference>
<organism evidence="2 3">
    <name type="scientific">Rhodothalassium salexigens DSM 2132</name>
    <dbReference type="NCBI Taxonomy" id="1188247"/>
    <lineage>
        <taxon>Bacteria</taxon>
        <taxon>Pseudomonadati</taxon>
        <taxon>Pseudomonadota</taxon>
        <taxon>Alphaproteobacteria</taxon>
        <taxon>Rhodothalassiales</taxon>
        <taxon>Rhodothalassiaceae</taxon>
        <taxon>Rhodothalassium</taxon>
    </lineage>
</organism>
<dbReference type="GO" id="GO:0006979">
    <property type="term" value="P:response to oxidative stress"/>
    <property type="evidence" value="ECO:0007669"/>
    <property type="project" value="TreeGrafter"/>
</dbReference>
<feature type="compositionally biased region" description="Basic and acidic residues" evidence="1">
    <location>
        <begin position="76"/>
        <end position="88"/>
    </location>
</feature>
<feature type="region of interest" description="Disordered" evidence="1">
    <location>
        <begin position="65"/>
        <end position="124"/>
    </location>
</feature>
<evidence type="ECO:0000313" key="2">
    <source>
        <dbReference type="EMBL" id="TCP37917.1"/>
    </source>
</evidence>
<sequence>MVSIFAWWKGVPLGTLLTTRRKGRLVGRDDQGNTYYQSRDGKRRWVLYDGENEASRVPPEWHMWLHKTTDTPPSERPPERKTWEKDHLPNLTGTSGAYFPPGSLSVGGERGKISGDYEAWTPDS</sequence>